<reference evidence="3 4" key="1">
    <citation type="submission" date="2018-05" db="EMBL/GenBank/DDBJ databases">
        <title>Paenibacillus flagellatus sp. nov., isolated from selenium mineral soil.</title>
        <authorList>
            <person name="Dai X."/>
        </authorList>
    </citation>
    <scope>NUCLEOTIDE SEQUENCE [LARGE SCALE GENOMIC DNA]</scope>
    <source>
        <strain evidence="3 4">DXL2</strain>
    </source>
</reference>
<dbReference type="PANTHER" id="PTHR34978">
    <property type="entry name" value="POSSIBLE SENSOR-TRANSDUCER PROTEIN BLAR"/>
    <property type="match status" value="1"/>
</dbReference>
<evidence type="ECO:0000313" key="3">
    <source>
        <dbReference type="EMBL" id="PYI51864.1"/>
    </source>
</evidence>
<keyword evidence="1" id="KW-1133">Transmembrane helix</keyword>
<gene>
    <name evidence="3" type="ORF">DLM86_23400</name>
</gene>
<sequence>MKWRIRSRRLFAGSAIVAAFVLAQMGAYVVHMAFGPSVGFNVFEACSGWLHALGLPALAYALDALVLYTFGRCAWEAGRQLLLARKARKRLIRLADTNLTAELRRKFDSDGRDDIVVVADPAPLAFTIGFVSPLIVLSDALVRLLDDDELEAVVHHERFHRISRDPLKTFVLDLIGAVLPYVPILKWSSGQYRIARELLADRYAVQRTGTSEPLASALLKLIRSYRPVGVPFPHASFADTSVNYRMLQLVDPHAAMPPAPPLRPTVVSAHACALLTAAFVCLLH</sequence>
<dbReference type="InterPro" id="IPR008756">
    <property type="entry name" value="Peptidase_M56"/>
</dbReference>
<accession>A0A2V5K275</accession>
<dbReference type="Gene3D" id="3.30.2010.10">
    <property type="entry name" value="Metalloproteases ('zincins'), catalytic domain"/>
    <property type="match status" value="1"/>
</dbReference>
<proteinExistence type="predicted"/>
<dbReference type="AlphaFoldDB" id="A0A2V5K275"/>
<name>A0A2V5K275_9BACL</name>
<organism evidence="3 4">
    <name type="scientific">Paenibacillus flagellatus</name>
    <dbReference type="NCBI Taxonomy" id="2211139"/>
    <lineage>
        <taxon>Bacteria</taxon>
        <taxon>Bacillati</taxon>
        <taxon>Bacillota</taxon>
        <taxon>Bacilli</taxon>
        <taxon>Bacillales</taxon>
        <taxon>Paenibacillaceae</taxon>
        <taxon>Paenibacillus</taxon>
    </lineage>
</organism>
<evidence type="ECO:0000313" key="4">
    <source>
        <dbReference type="Proteomes" id="UP000247476"/>
    </source>
</evidence>
<dbReference type="CDD" id="cd07326">
    <property type="entry name" value="M56_BlaR1_MecR1_like"/>
    <property type="match status" value="1"/>
</dbReference>
<feature type="domain" description="Peptidase M56" evidence="2">
    <location>
        <begin position="85"/>
        <end position="233"/>
    </location>
</feature>
<protein>
    <submittedName>
        <fullName evidence="3">Peptidase M56</fullName>
    </submittedName>
</protein>
<keyword evidence="1" id="KW-0812">Transmembrane</keyword>
<keyword evidence="4" id="KW-1185">Reference proteome</keyword>
<comment type="caution">
    <text evidence="3">The sequence shown here is derived from an EMBL/GenBank/DDBJ whole genome shotgun (WGS) entry which is preliminary data.</text>
</comment>
<dbReference type="Proteomes" id="UP000247476">
    <property type="component" value="Unassembled WGS sequence"/>
</dbReference>
<evidence type="ECO:0000256" key="1">
    <source>
        <dbReference type="SAM" id="Phobius"/>
    </source>
</evidence>
<feature type="transmembrane region" description="Helical" evidence="1">
    <location>
        <begin position="49"/>
        <end position="70"/>
    </location>
</feature>
<dbReference type="InterPro" id="IPR052173">
    <property type="entry name" value="Beta-lactam_resp_regulator"/>
</dbReference>
<keyword evidence="1" id="KW-0472">Membrane</keyword>
<dbReference type="OrthoDB" id="2448482at2"/>
<dbReference type="RefSeq" id="WP_110842490.1">
    <property type="nucleotide sequence ID" value="NZ_QJVJ01000011.1"/>
</dbReference>
<dbReference type="Pfam" id="PF05569">
    <property type="entry name" value="Peptidase_M56"/>
    <property type="match status" value="1"/>
</dbReference>
<dbReference type="EMBL" id="QJVJ01000011">
    <property type="protein sequence ID" value="PYI51864.1"/>
    <property type="molecule type" value="Genomic_DNA"/>
</dbReference>
<dbReference type="PANTHER" id="PTHR34978:SF3">
    <property type="entry name" value="SLR0241 PROTEIN"/>
    <property type="match status" value="1"/>
</dbReference>
<evidence type="ECO:0000259" key="2">
    <source>
        <dbReference type="Pfam" id="PF05569"/>
    </source>
</evidence>